<evidence type="ECO:0000313" key="2">
    <source>
        <dbReference type="EMBL" id="NJB68387.1"/>
    </source>
</evidence>
<dbReference type="NCBIfam" id="TIGR04366">
    <property type="entry name" value="cupin_WbuC"/>
    <property type="match status" value="1"/>
</dbReference>
<dbReference type="InterPro" id="IPR011051">
    <property type="entry name" value="RmlC_Cupin_sf"/>
</dbReference>
<dbReference type="SUPFAM" id="SSF51182">
    <property type="entry name" value="RmlC-like cupins"/>
    <property type="match status" value="1"/>
</dbReference>
<evidence type="ECO:0000259" key="1">
    <source>
        <dbReference type="Pfam" id="PF19480"/>
    </source>
</evidence>
<gene>
    <name evidence="2" type="ORF">GGQ74_002060</name>
</gene>
<reference evidence="2 3" key="1">
    <citation type="submission" date="2020-03" db="EMBL/GenBank/DDBJ databases">
        <title>Genomic Encyclopedia of Type Strains, Phase IV (KMG-IV): sequencing the most valuable type-strain genomes for metagenomic binning, comparative biology and taxonomic classification.</title>
        <authorList>
            <person name="Goeker M."/>
        </authorList>
    </citation>
    <scope>NUCLEOTIDE SEQUENCE [LARGE SCALE GENOMIC DNA]</scope>
    <source>
        <strain evidence="2 3">DSM 24233</strain>
    </source>
</reference>
<evidence type="ECO:0000313" key="3">
    <source>
        <dbReference type="Proteomes" id="UP000580856"/>
    </source>
</evidence>
<name>A0A846QMH8_9BACT</name>
<dbReference type="RefSeq" id="WP_167941459.1">
    <property type="nucleotide sequence ID" value="NZ_JAATJA010000002.1"/>
</dbReference>
<organism evidence="2 3">
    <name type="scientific">Desulfobaculum xiamenense</name>
    <dbReference type="NCBI Taxonomy" id="995050"/>
    <lineage>
        <taxon>Bacteria</taxon>
        <taxon>Pseudomonadati</taxon>
        <taxon>Thermodesulfobacteriota</taxon>
        <taxon>Desulfovibrionia</taxon>
        <taxon>Desulfovibrionales</taxon>
        <taxon>Desulfovibrionaceae</taxon>
        <taxon>Desulfobaculum</taxon>
    </lineage>
</organism>
<sequence>MSGGLRDFPLALAAPDGAVETIGTDLVELALDASRRSPRGRIIQPLHRTQDDALHRMLNAVQPGSYVRPHRHVDPPKAESFVVLRGAIRFVTFSGDGQVDRCLTARAGGEVFGIDVVPGVYHCFYALEPDTLVFEVKPGPYTRATDKDFALWAPAEGTDAAHGYFDALVRQTME</sequence>
<accession>A0A846QMH8</accession>
<dbReference type="Pfam" id="PF19480">
    <property type="entry name" value="DUF6016"/>
    <property type="match status" value="1"/>
</dbReference>
<protein>
    <submittedName>
        <fullName evidence="2">Cupin fold WbuC family metalloprotein</fullName>
    </submittedName>
</protein>
<keyword evidence="3" id="KW-1185">Reference proteome</keyword>
<dbReference type="InterPro" id="IPR046058">
    <property type="entry name" value="WbuC_cupin"/>
</dbReference>
<dbReference type="InterPro" id="IPR027565">
    <property type="entry name" value="Cupin_WbuC"/>
</dbReference>
<dbReference type="EMBL" id="JAATJA010000002">
    <property type="protein sequence ID" value="NJB68387.1"/>
    <property type="molecule type" value="Genomic_DNA"/>
</dbReference>
<comment type="caution">
    <text evidence="2">The sequence shown here is derived from an EMBL/GenBank/DDBJ whole genome shotgun (WGS) entry which is preliminary data.</text>
</comment>
<proteinExistence type="predicted"/>
<dbReference type="Proteomes" id="UP000580856">
    <property type="component" value="Unassembled WGS sequence"/>
</dbReference>
<feature type="domain" description="Cupin fold metalloprotein WbuC cupin" evidence="1">
    <location>
        <begin position="25"/>
        <end position="100"/>
    </location>
</feature>
<dbReference type="CDD" id="cd07005">
    <property type="entry name" value="cupin_WbuC-like"/>
    <property type="match status" value="1"/>
</dbReference>
<dbReference type="AlphaFoldDB" id="A0A846QMH8"/>
<dbReference type="Gene3D" id="2.60.120.10">
    <property type="entry name" value="Jelly Rolls"/>
    <property type="match status" value="1"/>
</dbReference>
<dbReference type="InterPro" id="IPR014710">
    <property type="entry name" value="RmlC-like_jellyroll"/>
</dbReference>